<gene>
    <name evidence="6" type="ORF">D2E23_0527</name>
</gene>
<evidence type="ECO:0000256" key="1">
    <source>
        <dbReference type="ARBA" id="ARBA00004776"/>
    </source>
</evidence>
<comment type="similarity">
    <text evidence="2">Belongs to the glycosyltransferase 2 family.</text>
</comment>
<dbReference type="PANTHER" id="PTHR43179:SF12">
    <property type="entry name" value="GALACTOFURANOSYLTRANSFERASE GLFT2"/>
    <property type="match status" value="1"/>
</dbReference>
<organism evidence="6 7">
    <name type="scientific">Bifidobacterium callimiconis</name>
    <dbReference type="NCBI Taxonomy" id="2306973"/>
    <lineage>
        <taxon>Bacteria</taxon>
        <taxon>Bacillati</taxon>
        <taxon>Actinomycetota</taxon>
        <taxon>Actinomycetes</taxon>
        <taxon>Bifidobacteriales</taxon>
        <taxon>Bifidobacteriaceae</taxon>
        <taxon>Bifidobacterium</taxon>
    </lineage>
</organism>
<dbReference type="AlphaFoldDB" id="A0A430FGI0"/>
<reference evidence="6 7" key="1">
    <citation type="submission" date="2018-09" db="EMBL/GenBank/DDBJ databases">
        <title>Characterization of the phylogenetic diversity of five novel species belonging to the genus Bifidobacterium.</title>
        <authorList>
            <person name="Lugli G.A."/>
            <person name="Duranti S."/>
            <person name="Milani C."/>
        </authorList>
    </citation>
    <scope>NUCLEOTIDE SEQUENCE [LARGE SCALE GENOMIC DNA]</scope>
    <source>
        <strain evidence="6 7">2028B</strain>
    </source>
</reference>
<keyword evidence="4 6" id="KW-0808">Transferase</keyword>
<dbReference type="CDD" id="cd04185">
    <property type="entry name" value="GT_2_like_b"/>
    <property type="match status" value="1"/>
</dbReference>
<evidence type="ECO:0000313" key="7">
    <source>
        <dbReference type="Proteomes" id="UP000288607"/>
    </source>
</evidence>
<dbReference type="Proteomes" id="UP000288607">
    <property type="component" value="Unassembled WGS sequence"/>
</dbReference>
<dbReference type="GO" id="GO:0016757">
    <property type="term" value="F:glycosyltransferase activity"/>
    <property type="evidence" value="ECO:0007669"/>
    <property type="project" value="UniProtKB-KW"/>
</dbReference>
<evidence type="ECO:0000256" key="4">
    <source>
        <dbReference type="ARBA" id="ARBA00022679"/>
    </source>
</evidence>
<accession>A0A430FGI0</accession>
<sequence>MGDGPHDRFSVSDESGTRYQLDFSCGSVTMDTMTAQKTEKATAKKTAKKTAEKKTKVTDKLAIVVVTYKRQELLKTLFASFLASTIAPWRIVIVDNEHSDKTRAMVEEFSDKVTAQWGKTIADTDGNLNRVVYAPQSDNLGGSGGFSAGVKKAYELGAEWFWVMDDDVAIEPDGMAKLAKWMPTHDVIQGSRYDYDGGPFYWQYHFIVPLGIPNPIAPAAFGPAGYRVMNTMCFEGGLFRRNIVEQIGFPDPRFFIYWDDTIYGYLASKVTNPIIVPDRVMRRTREIGNWDIGGLRQLNSTSDMNRYHILRNRGYMARYFMAHGDYRGFLFGLGTIATIAKEIIRLVAVDRGHLGNGLKQIFRGWWDSHKLLHDPDWQPMPPLKPAK</sequence>
<evidence type="ECO:0000259" key="5">
    <source>
        <dbReference type="Pfam" id="PF00535"/>
    </source>
</evidence>
<keyword evidence="7" id="KW-1185">Reference proteome</keyword>
<dbReference type="InterPro" id="IPR001173">
    <property type="entry name" value="Glyco_trans_2-like"/>
</dbReference>
<dbReference type="Pfam" id="PF00535">
    <property type="entry name" value="Glycos_transf_2"/>
    <property type="match status" value="1"/>
</dbReference>
<keyword evidence="3" id="KW-0328">Glycosyltransferase</keyword>
<comment type="caution">
    <text evidence="6">The sequence shown here is derived from an EMBL/GenBank/DDBJ whole genome shotgun (WGS) entry which is preliminary data.</text>
</comment>
<dbReference type="PANTHER" id="PTHR43179">
    <property type="entry name" value="RHAMNOSYLTRANSFERASE WBBL"/>
    <property type="match status" value="1"/>
</dbReference>
<dbReference type="SUPFAM" id="SSF53448">
    <property type="entry name" value="Nucleotide-diphospho-sugar transferases"/>
    <property type="match status" value="1"/>
</dbReference>
<comment type="pathway">
    <text evidence="1">Cell wall biogenesis; cell wall polysaccharide biosynthesis.</text>
</comment>
<evidence type="ECO:0000256" key="2">
    <source>
        <dbReference type="ARBA" id="ARBA00006739"/>
    </source>
</evidence>
<feature type="domain" description="Glycosyltransferase 2-like" evidence="5">
    <location>
        <begin position="63"/>
        <end position="247"/>
    </location>
</feature>
<proteinExistence type="inferred from homology"/>
<evidence type="ECO:0000256" key="3">
    <source>
        <dbReference type="ARBA" id="ARBA00022676"/>
    </source>
</evidence>
<evidence type="ECO:0000313" key="6">
    <source>
        <dbReference type="EMBL" id="RSX51920.1"/>
    </source>
</evidence>
<dbReference type="EMBL" id="QXGJ01000002">
    <property type="protein sequence ID" value="RSX51920.1"/>
    <property type="molecule type" value="Genomic_DNA"/>
</dbReference>
<protein>
    <submittedName>
        <fullName evidence="6">Glycosyltransferase</fullName>
    </submittedName>
</protein>
<dbReference type="InterPro" id="IPR029044">
    <property type="entry name" value="Nucleotide-diphossugar_trans"/>
</dbReference>
<name>A0A430FGI0_9BIFI</name>
<dbReference type="Gene3D" id="3.90.550.10">
    <property type="entry name" value="Spore Coat Polysaccharide Biosynthesis Protein SpsA, Chain A"/>
    <property type="match status" value="1"/>
</dbReference>